<keyword evidence="1" id="KW-0812">Transmembrane</keyword>
<dbReference type="EMBL" id="RHLK01000007">
    <property type="protein sequence ID" value="MVP00611.1"/>
    <property type="molecule type" value="Genomic_DNA"/>
</dbReference>
<gene>
    <name evidence="3" type="ORF">EDM21_13950</name>
</gene>
<name>A0A7X3FJ40_9BACL</name>
<feature type="transmembrane region" description="Helical" evidence="1">
    <location>
        <begin position="484"/>
        <end position="507"/>
    </location>
</feature>
<comment type="caution">
    <text evidence="3">The sequence shown here is derived from an EMBL/GenBank/DDBJ whole genome shotgun (WGS) entry which is preliminary data.</text>
</comment>
<dbReference type="AlphaFoldDB" id="A0A7X3FJ40"/>
<evidence type="ECO:0008006" key="5">
    <source>
        <dbReference type="Google" id="ProtNLM"/>
    </source>
</evidence>
<evidence type="ECO:0000256" key="1">
    <source>
        <dbReference type="SAM" id="Phobius"/>
    </source>
</evidence>
<accession>A0A7X3FJ40</accession>
<sequence length="513" mass="57597">MLKLKAFRIGLLVTLACVLLLPASPVQAAGEQKPAQVLLLYDSLAKGTPREGNVTILQRLLASYRVQVRTLSIDQYKPGTLSAYTKVITVMNASDLKPRNEDYVRDMAAYAADYLHVGANLPLRIQEKLNLVTETRRQETIQLSMPPYSQTGIQVQDFISLEETAGENAAGTITSMSSKRQTPFSTQNGPYAYVPYFEQGNLSELAMASVLKKWLGIETPAQTFLVFKEVYPFSDLELLEETADRFYEAGIPFAVSVRPVFSNTDFPAMKRYLEALKYVQSKNGTILVNAPVVYGQGPMLDVKMAGFIAVLAQNGLAPLGIGAELYWSYDNEYTIAGLSYFNSAVLFPDEKPLYTERTDTSKSFSSSLYSIKMEQLQQLDRPENALPVFPMDTAVTYNFFENKEELREAVLLLKDSRIPFADYKSGEHQVTTDEFKIASRNGVITINGNRLNLNYTPQSVSDKYEYEKRAEQSLTDAFNIQNKIFIALIIVSLIIFGGFLIAGYRLYKRKYLK</sequence>
<evidence type="ECO:0000313" key="4">
    <source>
        <dbReference type="Proteomes" id="UP000490800"/>
    </source>
</evidence>
<keyword evidence="4" id="KW-1185">Reference proteome</keyword>
<dbReference type="Proteomes" id="UP000490800">
    <property type="component" value="Unassembled WGS sequence"/>
</dbReference>
<protein>
    <recommendedName>
        <fullName evidence="5">DUF2334 domain-containing protein</fullName>
    </recommendedName>
</protein>
<reference evidence="3 4" key="1">
    <citation type="journal article" date="2019" name="Microorganisms">
        <title>Paenibacillus lutrae sp. nov., A Chitinolytic Species Isolated from A River Otter in Castril Natural Park, Granada, Spain.</title>
        <authorList>
            <person name="Rodriguez M."/>
            <person name="Reina J.C."/>
            <person name="Bejar V."/>
            <person name="Llamas I."/>
        </authorList>
    </citation>
    <scope>NUCLEOTIDE SEQUENCE [LARGE SCALE GENOMIC DNA]</scope>
    <source>
        <strain evidence="3 4">N10</strain>
    </source>
</reference>
<feature type="signal peptide" evidence="2">
    <location>
        <begin position="1"/>
        <end position="28"/>
    </location>
</feature>
<keyword evidence="2" id="KW-0732">Signal</keyword>
<organism evidence="3 4">
    <name type="scientific">Paenibacillus lutrae</name>
    <dbReference type="NCBI Taxonomy" id="2078573"/>
    <lineage>
        <taxon>Bacteria</taxon>
        <taxon>Bacillati</taxon>
        <taxon>Bacillota</taxon>
        <taxon>Bacilli</taxon>
        <taxon>Bacillales</taxon>
        <taxon>Paenibacillaceae</taxon>
        <taxon>Paenibacillus</taxon>
    </lineage>
</organism>
<proteinExistence type="predicted"/>
<keyword evidence="1" id="KW-1133">Transmembrane helix</keyword>
<dbReference type="RefSeq" id="WP_157336320.1">
    <property type="nucleotide sequence ID" value="NZ_RHLK01000007.1"/>
</dbReference>
<dbReference type="OrthoDB" id="1779709at2"/>
<evidence type="ECO:0000313" key="3">
    <source>
        <dbReference type="EMBL" id="MVP00611.1"/>
    </source>
</evidence>
<keyword evidence="1" id="KW-0472">Membrane</keyword>
<feature type="chain" id="PRO_5031480897" description="DUF2334 domain-containing protein" evidence="2">
    <location>
        <begin position="29"/>
        <end position="513"/>
    </location>
</feature>
<evidence type="ECO:0000256" key="2">
    <source>
        <dbReference type="SAM" id="SignalP"/>
    </source>
</evidence>